<dbReference type="EMBL" id="GHES01019919">
    <property type="protein sequence ID" value="MPA50478.1"/>
    <property type="molecule type" value="Transcribed_RNA"/>
</dbReference>
<protein>
    <recommendedName>
        <fullName evidence="9">UBX domain-containing protein</fullName>
    </recommendedName>
</protein>
<keyword evidence="4" id="KW-0862">Zinc</keyword>
<evidence type="ECO:0008006" key="9">
    <source>
        <dbReference type="Google" id="ProtNLM"/>
    </source>
</evidence>
<feature type="domain" description="C2H2-type" evidence="7">
    <location>
        <begin position="155"/>
        <end position="184"/>
    </location>
</feature>
<dbReference type="InterPro" id="IPR029071">
    <property type="entry name" value="Ubiquitin-like_domsf"/>
</dbReference>
<dbReference type="GO" id="GO:0008270">
    <property type="term" value="F:zinc ion binding"/>
    <property type="evidence" value="ECO:0007669"/>
    <property type="project" value="UniProtKB-KW"/>
</dbReference>
<keyword evidence="3" id="KW-0472">Membrane</keyword>
<feature type="region of interest" description="Disordered" evidence="5">
    <location>
        <begin position="1"/>
        <end position="139"/>
    </location>
</feature>
<evidence type="ECO:0000259" key="6">
    <source>
        <dbReference type="PROSITE" id="PS50033"/>
    </source>
</evidence>
<evidence type="ECO:0000259" key="7">
    <source>
        <dbReference type="PROSITE" id="PS50157"/>
    </source>
</evidence>
<dbReference type="Pfam" id="PF09409">
    <property type="entry name" value="PUB"/>
    <property type="match status" value="1"/>
</dbReference>
<evidence type="ECO:0000256" key="2">
    <source>
        <dbReference type="ARBA" id="ARBA00022786"/>
    </source>
</evidence>
<dbReference type="InterPro" id="IPR018997">
    <property type="entry name" value="PUB_domain"/>
</dbReference>
<dbReference type="CDD" id="cd16119">
    <property type="entry name" value="UBX_UBXN6"/>
    <property type="match status" value="1"/>
</dbReference>
<dbReference type="CDD" id="cd09212">
    <property type="entry name" value="PUB"/>
    <property type="match status" value="1"/>
</dbReference>
<feature type="compositionally biased region" description="Polar residues" evidence="5">
    <location>
        <begin position="35"/>
        <end position="61"/>
    </location>
</feature>
<reference evidence="8" key="1">
    <citation type="submission" date="2019-08" db="EMBL/GenBank/DDBJ databases">
        <title>Reference gene set and small RNA set construction with multiple tissues from Davidia involucrata Baill.</title>
        <authorList>
            <person name="Yang H."/>
            <person name="Zhou C."/>
            <person name="Li G."/>
            <person name="Wang J."/>
            <person name="Gao P."/>
            <person name="Wang M."/>
            <person name="Wang R."/>
            <person name="Zhao Y."/>
        </authorList>
    </citation>
    <scope>NUCLEOTIDE SEQUENCE</scope>
    <source>
        <tissue evidence="8">Mixed with DoveR01_LX</tissue>
    </source>
</reference>
<evidence type="ECO:0000256" key="5">
    <source>
        <dbReference type="SAM" id="MobiDB-lite"/>
    </source>
</evidence>
<dbReference type="Pfam" id="PF00789">
    <property type="entry name" value="UBX"/>
    <property type="match status" value="1"/>
</dbReference>
<dbReference type="InterPro" id="IPR001012">
    <property type="entry name" value="UBX_dom"/>
</dbReference>
<keyword evidence="4" id="KW-0863">Zinc-finger</keyword>
<gene>
    <name evidence="8" type="ORF">Din_019919</name>
</gene>
<dbReference type="AlphaFoldDB" id="A0A5B7A3M6"/>
<dbReference type="InterPro" id="IPR013087">
    <property type="entry name" value="Znf_C2H2_type"/>
</dbReference>
<evidence type="ECO:0000256" key="4">
    <source>
        <dbReference type="PROSITE-ProRule" id="PRU00042"/>
    </source>
</evidence>
<evidence type="ECO:0000256" key="3">
    <source>
        <dbReference type="ARBA" id="ARBA00023136"/>
    </source>
</evidence>
<dbReference type="SUPFAM" id="SSF54236">
    <property type="entry name" value="Ubiquitin-like"/>
    <property type="match status" value="1"/>
</dbReference>
<name>A0A5B7A3M6_DAVIN</name>
<comment type="subcellular location">
    <subcellularLocation>
        <location evidence="1">Membrane</location>
        <topology evidence="1">Peripheral membrane protein</topology>
    </subcellularLocation>
</comment>
<evidence type="ECO:0000313" key="8">
    <source>
        <dbReference type="EMBL" id="MPA50478.1"/>
    </source>
</evidence>
<accession>A0A5B7A3M6</accession>
<keyword evidence="4" id="KW-0479">Metal-binding</keyword>
<dbReference type="PANTHER" id="PTHR47694">
    <property type="entry name" value="PLANT UBX DOMAIN-CONTAINING PROTEIN 2"/>
    <property type="match status" value="1"/>
</dbReference>
<dbReference type="Gene3D" id="1.20.58.2190">
    <property type="match status" value="1"/>
</dbReference>
<dbReference type="PROSITE" id="PS50157">
    <property type="entry name" value="ZINC_FINGER_C2H2_2"/>
    <property type="match status" value="1"/>
</dbReference>
<dbReference type="SUPFAM" id="SSF143503">
    <property type="entry name" value="PUG domain-like"/>
    <property type="match status" value="1"/>
</dbReference>
<dbReference type="SMART" id="SM00580">
    <property type="entry name" value="PUG"/>
    <property type="match status" value="1"/>
</dbReference>
<dbReference type="GO" id="GO:0050832">
    <property type="term" value="P:defense response to fungus"/>
    <property type="evidence" value="ECO:0007669"/>
    <property type="project" value="TreeGrafter"/>
</dbReference>
<dbReference type="InterPro" id="IPR036339">
    <property type="entry name" value="PUB-like_dom_sf"/>
</dbReference>
<dbReference type="GO" id="GO:0016020">
    <property type="term" value="C:membrane"/>
    <property type="evidence" value="ECO:0007669"/>
    <property type="project" value="UniProtKB-SubCell"/>
</dbReference>
<dbReference type="PROSITE" id="PS50033">
    <property type="entry name" value="UBX"/>
    <property type="match status" value="1"/>
</dbReference>
<feature type="compositionally biased region" description="Polar residues" evidence="5">
    <location>
        <begin position="81"/>
        <end position="124"/>
    </location>
</feature>
<proteinExistence type="predicted"/>
<evidence type="ECO:0000256" key="1">
    <source>
        <dbReference type="ARBA" id="ARBA00004170"/>
    </source>
</evidence>
<dbReference type="PANTHER" id="PTHR47694:SF1">
    <property type="entry name" value="PLANT UBX DOMAIN-CONTAINING PROTEIN 2"/>
    <property type="match status" value="1"/>
</dbReference>
<organism evidence="8">
    <name type="scientific">Davidia involucrata</name>
    <name type="common">Dove tree</name>
    <dbReference type="NCBI Taxonomy" id="16924"/>
    <lineage>
        <taxon>Eukaryota</taxon>
        <taxon>Viridiplantae</taxon>
        <taxon>Streptophyta</taxon>
        <taxon>Embryophyta</taxon>
        <taxon>Tracheophyta</taxon>
        <taxon>Spermatophyta</taxon>
        <taxon>Magnoliopsida</taxon>
        <taxon>eudicotyledons</taxon>
        <taxon>Gunneridae</taxon>
        <taxon>Pentapetalae</taxon>
        <taxon>asterids</taxon>
        <taxon>Cornales</taxon>
        <taxon>Nyssaceae</taxon>
        <taxon>Davidia</taxon>
    </lineage>
</organism>
<sequence>MDDMKDKVKGFMKKVNNPFTSSSSGKFKGQGRVLGSSSSVPTNPIQGRVLGSSSSGPTNPIQGRVLGSSSSGSNNPILSRPSHTVDSRPNQPSAASVNSKPLPQKTENSYHQVTNSSTVPNNSDSNRKPANGFDPFDPLITSGKRSKNGFSLNVFECPVCGRAYGSEEEVSAHVESCLNSSEANNVAGVSELARNENGAESQSELEACVGMYVSGMPSDGSVEVVIKLLRNVVREPENAKFRKIRMGNPKIREAIGDVAGGVELLECVGFELREEGGEMWAVMEILSEERILLIKKALSLLEPQKIEDLPSTALAKTDEPVEPKKVDRQIRVFFSVPESVAAKIELPDSFYNLSIDEMKREADMRKKKIAESQLLIPKSTKEKQAKAARKRYRKTVIRVQFPDGVVLQGVFFPWEPTSALYEFVGSALKEASLEFELLHPVVIKRRVIPSFPAPGERAITLEDEDLVPAALIKFRPIETDSVVFTGLCNELLEISEPLLTSSAVAPI</sequence>
<dbReference type="FunFam" id="3.10.20.90:FF:000185">
    <property type="entry name" value="UBX domain-containing protein 6"/>
    <property type="match status" value="1"/>
</dbReference>
<keyword evidence="2" id="KW-0833">Ubl conjugation pathway</keyword>
<feature type="domain" description="UBX" evidence="6">
    <location>
        <begin position="390"/>
        <end position="474"/>
    </location>
</feature>